<dbReference type="InterPro" id="IPR050638">
    <property type="entry name" value="AA-Vitamin_Transporters"/>
</dbReference>
<feature type="compositionally biased region" description="Basic and acidic residues" evidence="6">
    <location>
        <begin position="304"/>
        <end position="313"/>
    </location>
</feature>
<dbReference type="InterPro" id="IPR037185">
    <property type="entry name" value="EmrE-like"/>
</dbReference>
<protein>
    <submittedName>
        <fullName evidence="9">DMT family transporter</fullName>
    </submittedName>
</protein>
<dbReference type="Proteomes" id="UP001501074">
    <property type="component" value="Unassembled WGS sequence"/>
</dbReference>
<evidence type="ECO:0000313" key="9">
    <source>
        <dbReference type="EMBL" id="GAA3596769.1"/>
    </source>
</evidence>
<proteinExistence type="inferred from homology"/>
<accession>A0ABP6Z3W3</accession>
<keyword evidence="5 7" id="KW-0472">Membrane</keyword>
<gene>
    <name evidence="9" type="ORF">GCM10022223_10020</name>
</gene>
<evidence type="ECO:0000259" key="8">
    <source>
        <dbReference type="Pfam" id="PF00892"/>
    </source>
</evidence>
<dbReference type="PANTHER" id="PTHR32322:SF2">
    <property type="entry name" value="EAMA DOMAIN-CONTAINING PROTEIN"/>
    <property type="match status" value="1"/>
</dbReference>
<sequence>MAIGNPLSNAALRGSAIVAVWSSGFIGAELGARHAAPDTLLTWRCLVTAVVLLPWALRAATRLDRQEWIRQAVLSLLCQCLYLGGVFWAASAGVPAGTSALIAALQPALVFTAAVLLNAQRLQVRHLAGLVLGTAGVALTAAGDLRAGVSGVALLLPLLAMLALTAGTLLQQHWSAPPTPPLMQTLAVQAVFTAGFFTVYAAGAGHLTPPLTVGFWMAVAWSVAAGIGSYCLYYLVTARDGAARASVLLYLTPGATALWAVPMFGQPLRISTVLGLLISAGAVVLLGVGDDPDVSTDTNEGPEPAERPDDLPRQPRSTQRL</sequence>
<dbReference type="Pfam" id="PF00892">
    <property type="entry name" value="EamA"/>
    <property type="match status" value="1"/>
</dbReference>
<evidence type="ECO:0000256" key="1">
    <source>
        <dbReference type="ARBA" id="ARBA00004141"/>
    </source>
</evidence>
<evidence type="ECO:0000256" key="5">
    <source>
        <dbReference type="ARBA" id="ARBA00023136"/>
    </source>
</evidence>
<dbReference type="PANTHER" id="PTHR32322">
    <property type="entry name" value="INNER MEMBRANE TRANSPORTER"/>
    <property type="match status" value="1"/>
</dbReference>
<feature type="transmembrane region" description="Helical" evidence="7">
    <location>
        <begin position="215"/>
        <end position="235"/>
    </location>
</feature>
<keyword evidence="10" id="KW-1185">Reference proteome</keyword>
<feature type="transmembrane region" description="Helical" evidence="7">
    <location>
        <begin position="149"/>
        <end position="170"/>
    </location>
</feature>
<evidence type="ECO:0000256" key="2">
    <source>
        <dbReference type="ARBA" id="ARBA00007362"/>
    </source>
</evidence>
<evidence type="ECO:0000313" key="10">
    <source>
        <dbReference type="Proteomes" id="UP001501074"/>
    </source>
</evidence>
<feature type="transmembrane region" description="Helical" evidence="7">
    <location>
        <begin position="247"/>
        <end position="264"/>
    </location>
</feature>
<evidence type="ECO:0000256" key="7">
    <source>
        <dbReference type="SAM" id="Phobius"/>
    </source>
</evidence>
<comment type="subcellular location">
    <subcellularLocation>
        <location evidence="1">Membrane</location>
        <topology evidence="1">Multi-pass membrane protein</topology>
    </subcellularLocation>
</comment>
<evidence type="ECO:0000256" key="6">
    <source>
        <dbReference type="SAM" id="MobiDB-lite"/>
    </source>
</evidence>
<evidence type="ECO:0000256" key="4">
    <source>
        <dbReference type="ARBA" id="ARBA00022989"/>
    </source>
</evidence>
<keyword evidence="4 7" id="KW-1133">Transmembrane helix</keyword>
<feature type="transmembrane region" description="Helical" evidence="7">
    <location>
        <begin position="41"/>
        <end position="60"/>
    </location>
</feature>
<feature type="domain" description="EamA" evidence="8">
    <location>
        <begin position="17"/>
        <end position="140"/>
    </location>
</feature>
<dbReference type="SUPFAM" id="SSF103481">
    <property type="entry name" value="Multidrug resistance efflux transporter EmrE"/>
    <property type="match status" value="2"/>
</dbReference>
<feature type="transmembrane region" description="Helical" evidence="7">
    <location>
        <begin position="96"/>
        <end position="117"/>
    </location>
</feature>
<reference evidence="10" key="1">
    <citation type="journal article" date="2019" name="Int. J. Syst. Evol. Microbiol.">
        <title>The Global Catalogue of Microorganisms (GCM) 10K type strain sequencing project: providing services to taxonomists for standard genome sequencing and annotation.</title>
        <authorList>
            <consortium name="The Broad Institute Genomics Platform"/>
            <consortium name="The Broad Institute Genome Sequencing Center for Infectious Disease"/>
            <person name="Wu L."/>
            <person name="Ma J."/>
        </authorList>
    </citation>
    <scope>NUCLEOTIDE SEQUENCE [LARGE SCALE GENOMIC DNA]</scope>
    <source>
        <strain evidence="10">JCM 16902</strain>
    </source>
</reference>
<comment type="caution">
    <text evidence="9">The sequence shown here is derived from an EMBL/GenBank/DDBJ whole genome shotgun (WGS) entry which is preliminary data.</text>
</comment>
<dbReference type="EMBL" id="BAAAZO010000001">
    <property type="protein sequence ID" value="GAA3596769.1"/>
    <property type="molecule type" value="Genomic_DNA"/>
</dbReference>
<feature type="transmembrane region" description="Helical" evidence="7">
    <location>
        <begin position="72"/>
        <end position="90"/>
    </location>
</feature>
<organism evidence="9 10">
    <name type="scientific">Kineosporia mesophila</name>
    <dbReference type="NCBI Taxonomy" id="566012"/>
    <lineage>
        <taxon>Bacteria</taxon>
        <taxon>Bacillati</taxon>
        <taxon>Actinomycetota</taxon>
        <taxon>Actinomycetes</taxon>
        <taxon>Kineosporiales</taxon>
        <taxon>Kineosporiaceae</taxon>
        <taxon>Kineosporia</taxon>
    </lineage>
</organism>
<dbReference type="InterPro" id="IPR000620">
    <property type="entry name" value="EamA_dom"/>
</dbReference>
<comment type="similarity">
    <text evidence="2">Belongs to the EamA transporter family.</text>
</comment>
<feature type="transmembrane region" description="Helical" evidence="7">
    <location>
        <begin position="270"/>
        <end position="288"/>
    </location>
</feature>
<feature type="transmembrane region" description="Helical" evidence="7">
    <location>
        <begin position="124"/>
        <end position="143"/>
    </location>
</feature>
<feature type="transmembrane region" description="Helical" evidence="7">
    <location>
        <begin position="182"/>
        <end position="203"/>
    </location>
</feature>
<dbReference type="RefSeq" id="WP_231487887.1">
    <property type="nucleotide sequence ID" value="NZ_BAAAZO010000001.1"/>
</dbReference>
<feature type="region of interest" description="Disordered" evidence="6">
    <location>
        <begin position="292"/>
        <end position="321"/>
    </location>
</feature>
<keyword evidence="3 7" id="KW-0812">Transmembrane</keyword>
<evidence type="ECO:0000256" key="3">
    <source>
        <dbReference type="ARBA" id="ARBA00022692"/>
    </source>
</evidence>
<name>A0ABP6Z3W3_9ACTN</name>